<feature type="domain" description="RING-type" evidence="9">
    <location>
        <begin position="344"/>
        <end position="386"/>
    </location>
</feature>
<keyword evidence="8" id="KW-0812">Transmembrane</keyword>
<organism evidence="10 11">
    <name type="scientific">Sorghum bicolor</name>
    <name type="common">Sorghum</name>
    <name type="synonym">Sorghum vulgare</name>
    <dbReference type="NCBI Taxonomy" id="4558"/>
    <lineage>
        <taxon>Eukaryota</taxon>
        <taxon>Viridiplantae</taxon>
        <taxon>Streptophyta</taxon>
        <taxon>Embryophyta</taxon>
        <taxon>Tracheophyta</taxon>
        <taxon>Spermatophyta</taxon>
        <taxon>Magnoliopsida</taxon>
        <taxon>Liliopsida</taxon>
        <taxon>Poales</taxon>
        <taxon>Poaceae</taxon>
        <taxon>PACMAD clade</taxon>
        <taxon>Panicoideae</taxon>
        <taxon>Andropogonodae</taxon>
        <taxon>Andropogoneae</taxon>
        <taxon>Sorghinae</taxon>
        <taxon>Sorghum</taxon>
    </lineage>
</organism>
<feature type="region of interest" description="Disordered" evidence="7">
    <location>
        <begin position="158"/>
        <end position="186"/>
    </location>
</feature>
<dbReference type="PANTHER" id="PTHR46151">
    <property type="entry name" value="NEP1-INTERACTING PROTEIN-LIKE 2"/>
    <property type="match status" value="1"/>
</dbReference>
<gene>
    <name evidence="10" type="ORF">BDA96_10G345200</name>
</gene>
<evidence type="ECO:0000313" key="11">
    <source>
        <dbReference type="Proteomes" id="UP000807115"/>
    </source>
</evidence>
<dbReference type="Proteomes" id="UP000807115">
    <property type="component" value="Chromosome 10"/>
</dbReference>
<proteinExistence type="predicted"/>
<name>A0A921Q604_SORBI</name>
<comment type="caution">
    <text evidence="10">The sequence shown here is derived from an EMBL/GenBank/DDBJ whole genome shotgun (WGS) entry which is preliminary data.</text>
</comment>
<evidence type="ECO:0000313" key="10">
    <source>
        <dbReference type="EMBL" id="KAG0516244.1"/>
    </source>
</evidence>
<feature type="compositionally biased region" description="Low complexity" evidence="7">
    <location>
        <begin position="159"/>
        <end position="176"/>
    </location>
</feature>
<keyword evidence="2" id="KW-0479">Metal-binding</keyword>
<keyword evidence="8" id="KW-1133">Transmembrane helix</keyword>
<feature type="transmembrane region" description="Helical" evidence="8">
    <location>
        <begin position="197"/>
        <end position="219"/>
    </location>
</feature>
<feature type="transmembrane region" description="Helical" evidence="8">
    <location>
        <begin position="225"/>
        <end position="244"/>
    </location>
</feature>
<comment type="subcellular location">
    <subcellularLocation>
        <location evidence="1">Membrane</location>
    </subcellularLocation>
</comment>
<evidence type="ECO:0000256" key="6">
    <source>
        <dbReference type="PROSITE-ProRule" id="PRU00175"/>
    </source>
</evidence>
<dbReference type="AlphaFoldDB" id="A0A921Q604"/>
<dbReference type="Pfam" id="PF13639">
    <property type="entry name" value="zf-RING_2"/>
    <property type="match status" value="1"/>
</dbReference>
<reference evidence="10" key="1">
    <citation type="journal article" date="2019" name="BMC Genomics">
        <title>A new reference genome for Sorghum bicolor reveals high levels of sequence similarity between sweet and grain genotypes: implications for the genetics of sugar metabolism.</title>
        <authorList>
            <person name="Cooper E.A."/>
            <person name="Brenton Z.W."/>
            <person name="Flinn B.S."/>
            <person name="Jenkins J."/>
            <person name="Shu S."/>
            <person name="Flowers D."/>
            <person name="Luo F."/>
            <person name="Wang Y."/>
            <person name="Xia P."/>
            <person name="Barry K."/>
            <person name="Daum C."/>
            <person name="Lipzen A."/>
            <person name="Yoshinaga Y."/>
            <person name="Schmutz J."/>
            <person name="Saski C."/>
            <person name="Vermerris W."/>
            <person name="Kresovich S."/>
        </authorList>
    </citation>
    <scope>NUCLEOTIDE SEQUENCE</scope>
</reference>
<keyword evidence="5 8" id="KW-0472">Membrane</keyword>
<feature type="transmembrane region" description="Helical" evidence="8">
    <location>
        <begin position="256"/>
        <end position="277"/>
    </location>
</feature>
<keyword evidence="4" id="KW-0862">Zinc</keyword>
<accession>A0A921Q604</accession>
<dbReference type="Gene3D" id="3.30.40.10">
    <property type="entry name" value="Zinc/RING finger domain, C3HC4 (zinc finger)"/>
    <property type="match status" value="1"/>
</dbReference>
<evidence type="ECO:0000256" key="2">
    <source>
        <dbReference type="ARBA" id="ARBA00022723"/>
    </source>
</evidence>
<dbReference type="GO" id="GO:0008270">
    <property type="term" value="F:zinc ion binding"/>
    <property type="evidence" value="ECO:0007669"/>
    <property type="project" value="UniProtKB-KW"/>
</dbReference>
<dbReference type="SUPFAM" id="SSF57850">
    <property type="entry name" value="RING/U-box"/>
    <property type="match status" value="1"/>
</dbReference>
<evidence type="ECO:0000256" key="5">
    <source>
        <dbReference type="ARBA" id="ARBA00023136"/>
    </source>
</evidence>
<protein>
    <recommendedName>
        <fullName evidence="9">RING-type domain-containing protein</fullName>
    </recommendedName>
</protein>
<dbReference type="PROSITE" id="PS50089">
    <property type="entry name" value="ZF_RING_2"/>
    <property type="match status" value="1"/>
</dbReference>
<reference evidence="10" key="2">
    <citation type="submission" date="2020-10" db="EMBL/GenBank/DDBJ databases">
        <authorList>
            <person name="Cooper E.A."/>
            <person name="Brenton Z.W."/>
            <person name="Flinn B.S."/>
            <person name="Jenkins J."/>
            <person name="Shu S."/>
            <person name="Flowers D."/>
            <person name="Luo F."/>
            <person name="Wang Y."/>
            <person name="Xia P."/>
            <person name="Barry K."/>
            <person name="Daum C."/>
            <person name="Lipzen A."/>
            <person name="Yoshinaga Y."/>
            <person name="Schmutz J."/>
            <person name="Saski C."/>
            <person name="Vermerris W."/>
            <person name="Kresovich S."/>
        </authorList>
    </citation>
    <scope>NUCLEOTIDE SEQUENCE</scope>
</reference>
<evidence type="ECO:0000256" key="8">
    <source>
        <dbReference type="SAM" id="Phobius"/>
    </source>
</evidence>
<dbReference type="EMBL" id="CM027689">
    <property type="protein sequence ID" value="KAG0516244.1"/>
    <property type="molecule type" value="Genomic_DNA"/>
</dbReference>
<evidence type="ECO:0000259" key="9">
    <source>
        <dbReference type="PROSITE" id="PS50089"/>
    </source>
</evidence>
<dbReference type="InterPro" id="IPR013083">
    <property type="entry name" value="Znf_RING/FYVE/PHD"/>
</dbReference>
<dbReference type="GO" id="GO:0016020">
    <property type="term" value="C:membrane"/>
    <property type="evidence" value="ECO:0007669"/>
    <property type="project" value="UniProtKB-SubCell"/>
</dbReference>
<evidence type="ECO:0000256" key="1">
    <source>
        <dbReference type="ARBA" id="ARBA00004370"/>
    </source>
</evidence>
<dbReference type="InterPro" id="IPR001841">
    <property type="entry name" value="Znf_RING"/>
</dbReference>
<dbReference type="SMART" id="SM00184">
    <property type="entry name" value="RING"/>
    <property type="match status" value="1"/>
</dbReference>
<keyword evidence="3 6" id="KW-0863">Zinc-finger</keyword>
<evidence type="ECO:0000256" key="4">
    <source>
        <dbReference type="ARBA" id="ARBA00022833"/>
    </source>
</evidence>
<evidence type="ECO:0000256" key="7">
    <source>
        <dbReference type="SAM" id="MobiDB-lite"/>
    </source>
</evidence>
<dbReference type="PANTHER" id="PTHR46151:SF14">
    <property type="entry name" value="OS06G0717600 PROTEIN"/>
    <property type="match status" value="1"/>
</dbReference>
<evidence type="ECO:0000256" key="3">
    <source>
        <dbReference type="ARBA" id="ARBA00022771"/>
    </source>
</evidence>
<sequence>MPCPCPCSSSSGPVSSRHKCRGDGLVGAINSSPPPLDLPYPSVLAHPSLPSDPLHHSSCCVCVRRRHQTSIPSLVVLVQRLPLDHFPFPPHPRSSCLASGDCYDQIGELSSAQPQESLGGRSEAKRIEAAGGVWWLLPARSWAMDPSGGAFLPQLQAGSSSFPRSSSNTSLARTGSAGRGRGGTRGRKMMRRVCRGVITFIFAIAGLFLGAVTGGLIGLATESGLFRGTGIGAITGALVSIEVVDSSIRLWQSRRSGIWSILYVLNVIYSLLTGRLVREKVDPAVQRVVRSQMNAVDSSPFRESPDLFEVEATNGMPRASIDKLPESWITEEYRRDAVGDLSGCSVCLQDFQVGEKVRSLPDCWHVFHVPCIDGWLIKHGSCPLCRRKL</sequence>